<organism evidence="1 2">
    <name type="scientific">Pistacia integerrima</name>
    <dbReference type="NCBI Taxonomy" id="434235"/>
    <lineage>
        <taxon>Eukaryota</taxon>
        <taxon>Viridiplantae</taxon>
        <taxon>Streptophyta</taxon>
        <taxon>Embryophyta</taxon>
        <taxon>Tracheophyta</taxon>
        <taxon>Spermatophyta</taxon>
        <taxon>Magnoliopsida</taxon>
        <taxon>eudicotyledons</taxon>
        <taxon>Gunneridae</taxon>
        <taxon>Pentapetalae</taxon>
        <taxon>rosids</taxon>
        <taxon>malvids</taxon>
        <taxon>Sapindales</taxon>
        <taxon>Anacardiaceae</taxon>
        <taxon>Pistacia</taxon>
    </lineage>
</organism>
<proteinExistence type="predicted"/>
<dbReference type="Proteomes" id="UP001163603">
    <property type="component" value="Chromosome 4"/>
</dbReference>
<sequence length="122" mass="13686">MPHRQEGQEFLLLQGGKDGWKNSSTSQPTIHQHHFPWIVEKGMETSTAPAYVSASVSAYRPLPFGLHSLIPFRFVNYARALPEAEKVGTLLGAMIGALIGQETEWICSRGCSWSHFWSCFLH</sequence>
<evidence type="ECO:0000313" key="1">
    <source>
        <dbReference type="EMBL" id="KAJ0043276.1"/>
    </source>
</evidence>
<name>A0ACC0YYD3_9ROSI</name>
<protein>
    <submittedName>
        <fullName evidence="1">Uncharacterized protein</fullName>
    </submittedName>
</protein>
<keyword evidence="2" id="KW-1185">Reference proteome</keyword>
<gene>
    <name evidence="1" type="ORF">Pint_18272</name>
</gene>
<accession>A0ACC0YYD3</accession>
<dbReference type="EMBL" id="CM047739">
    <property type="protein sequence ID" value="KAJ0043276.1"/>
    <property type="molecule type" value="Genomic_DNA"/>
</dbReference>
<evidence type="ECO:0000313" key="2">
    <source>
        <dbReference type="Proteomes" id="UP001163603"/>
    </source>
</evidence>
<comment type="caution">
    <text evidence="1">The sequence shown here is derived from an EMBL/GenBank/DDBJ whole genome shotgun (WGS) entry which is preliminary data.</text>
</comment>
<reference evidence="2" key="1">
    <citation type="journal article" date="2023" name="G3 (Bethesda)">
        <title>Genome assembly and association tests identify interacting loci associated with vigor, precocity, and sex in interspecific pistachio rootstocks.</title>
        <authorList>
            <person name="Palmer W."/>
            <person name="Jacygrad E."/>
            <person name="Sagayaradj S."/>
            <person name="Cavanaugh K."/>
            <person name="Han R."/>
            <person name="Bertier L."/>
            <person name="Beede B."/>
            <person name="Kafkas S."/>
            <person name="Golino D."/>
            <person name="Preece J."/>
            <person name="Michelmore R."/>
        </authorList>
    </citation>
    <scope>NUCLEOTIDE SEQUENCE [LARGE SCALE GENOMIC DNA]</scope>
</reference>